<evidence type="ECO:0000256" key="1">
    <source>
        <dbReference type="SAM" id="Phobius"/>
    </source>
</evidence>
<dbReference type="Pfam" id="PF24800">
    <property type="entry name" value="DUF7702"/>
    <property type="match status" value="1"/>
</dbReference>
<feature type="transmembrane region" description="Helical" evidence="1">
    <location>
        <begin position="38"/>
        <end position="58"/>
    </location>
</feature>
<evidence type="ECO:0000313" key="4">
    <source>
        <dbReference type="Proteomes" id="UP000756921"/>
    </source>
</evidence>
<name>A0A9P6G6E9_9PLEO</name>
<feature type="transmembrane region" description="Helical" evidence="1">
    <location>
        <begin position="114"/>
        <end position="134"/>
    </location>
</feature>
<dbReference type="PANTHER" id="PTHR42109:SF2">
    <property type="entry name" value="INTEGRAL MEMBRANE PROTEIN"/>
    <property type="match status" value="1"/>
</dbReference>
<protein>
    <recommendedName>
        <fullName evidence="2">DUF7702 domain-containing protein</fullName>
    </recommendedName>
</protein>
<feature type="transmembrane region" description="Helical" evidence="1">
    <location>
        <begin position="178"/>
        <end position="199"/>
    </location>
</feature>
<comment type="caution">
    <text evidence="3">The sequence shown here is derived from an EMBL/GenBank/DDBJ whole genome shotgun (WGS) entry which is preliminary data.</text>
</comment>
<sequence>MWHSHDTVAVVELIFYIPTIFLAIYACYKHGFKRSSGWLYTLILCLIRIIGSVCQFVSNNNLSTGLLQTIFILDSVGLSPLLLATLGVLSRFVDFVNSKTTPVFTVRHFRIVQLVLTLGIVLSIVGGTSITPSANSSYTSPTSSKVGVVLYIVGFVAILFILLVSVPRRAVVPARERHVPIVISLALPLIAVRLLYSILSVFVHDHLFSITTGSVAVNIGMSVIE</sequence>
<feature type="transmembrane region" description="Helical" evidence="1">
    <location>
        <begin position="6"/>
        <end position="26"/>
    </location>
</feature>
<reference evidence="3" key="1">
    <citation type="journal article" date="2020" name="Mol. Plant Microbe Interact.">
        <title>Genome Sequence of the Biocontrol Agent Coniothyrium minitans strain Conio (IMI 134523).</title>
        <authorList>
            <person name="Patel D."/>
            <person name="Shittu T.A."/>
            <person name="Baroncelli R."/>
            <person name="Muthumeenakshi S."/>
            <person name="Osborne T.H."/>
            <person name="Janganan T.K."/>
            <person name="Sreenivasaprasad S."/>
        </authorList>
    </citation>
    <scope>NUCLEOTIDE SEQUENCE</scope>
    <source>
        <strain evidence="3">Conio</strain>
    </source>
</reference>
<dbReference type="PANTHER" id="PTHR42109">
    <property type="entry name" value="UNPLACED GENOMIC SCAFFOLD UM_SCAF_CONTIG_1.265, WHOLE GENOME SHOTGUN SEQUENCE"/>
    <property type="match status" value="1"/>
</dbReference>
<proteinExistence type="predicted"/>
<feature type="domain" description="DUF7702" evidence="2">
    <location>
        <begin position="4"/>
        <end position="225"/>
    </location>
</feature>
<gene>
    <name evidence="3" type="ORF">PMIN01_13100</name>
</gene>
<keyword evidence="1" id="KW-0812">Transmembrane</keyword>
<dbReference type="AlphaFoldDB" id="A0A9P6G6E9"/>
<dbReference type="OrthoDB" id="2560628at2759"/>
<evidence type="ECO:0000259" key="2">
    <source>
        <dbReference type="Pfam" id="PF24800"/>
    </source>
</evidence>
<feature type="transmembrane region" description="Helical" evidence="1">
    <location>
        <begin position="70"/>
        <end position="93"/>
    </location>
</feature>
<dbReference type="Proteomes" id="UP000756921">
    <property type="component" value="Unassembled WGS sequence"/>
</dbReference>
<accession>A0A9P6G6E9</accession>
<keyword evidence="4" id="KW-1185">Reference proteome</keyword>
<dbReference type="InterPro" id="IPR056119">
    <property type="entry name" value="DUF7702"/>
</dbReference>
<keyword evidence="1" id="KW-1133">Transmembrane helix</keyword>
<feature type="transmembrane region" description="Helical" evidence="1">
    <location>
        <begin position="146"/>
        <end position="166"/>
    </location>
</feature>
<organism evidence="3 4">
    <name type="scientific">Paraphaeosphaeria minitans</name>
    <dbReference type="NCBI Taxonomy" id="565426"/>
    <lineage>
        <taxon>Eukaryota</taxon>
        <taxon>Fungi</taxon>
        <taxon>Dikarya</taxon>
        <taxon>Ascomycota</taxon>
        <taxon>Pezizomycotina</taxon>
        <taxon>Dothideomycetes</taxon>
        <taxon>Pleosporomycetidae</taxon>
        <taxon>Pleosporales</taxon>
        <taxon>Massarineae</taxon>
        <taxon>Didymosphaeriaceae</taxon>
        <taxon>Paraphaeosphaeria</taxon>
    </lineage>
</organism>
<dbReference type="EMBL" id="WJXW01000018">
    <property type="protein sequence ID" value="KAF9728720.1"/>
    <property type="molecule type" value="Genomic_DNA"/>
</dbReference>
<keyword evidence="1" id="KW-0472">Membrane</keyword>
<evidence type="ECO:0000313" key="3">
    <source>
        <dbReference type="EMBL" id="KAF9728720.1"/>
    </source>
</evidence>